<reference evidence="2 3" key="1">
    <citation type="journal article" date="2003" name="Proc. Natl. Acad. Sci. U.S.A.">
        <title>Complete genome sequence of the marine planctomycete Pirellula sp. strain 1.</title>
        <authorList>
            <person name="Gloeckner F.O."/>
            <person name="Kube M."/>
            <person name="Bauer M."/>
            <person name="Teeling H."/>
            <person name="Lombardot T."/>
            <person name="Ludwig W."/>
            <person name="Gade D."/>
            <person name="Beck A."/>
            <person name="Borzym K."/>
            <person name="Heitmann K."/>
            <person name="Rabus R."/>
            <person name="Schlesner H."/>
            <person name="Amann R."/>
            <person name="Reinhardt R."/>
        </authorList>
    </citation>
    <scope>NUCLEOTIDE SEQUENCE [LARGE SCALE GENOMIC DNA]</scope>
    <source>
        <strain evidence="3">DSM 10527 / NCIMB 13988 / SH1</strain>
    </source>
</reference>
<dbReference type="EMBL" id="BX294134">
    <property type="protein sequence ID" value="CAD71900.1"/>
    <property type="molecule type" value="Genomic_DNA"/>
</dbReference>
<dbReference type="Proteomes" id="UP000001025">
    <property type="component" value="Chromosome"/>
</dbReference>
<feature type="compositionally biased region" description="Polar residues" evidence="1">
    <location>
        <begin position="77"/>
        <end position="86"/>
    </location>
</feature>
<evidence type="ECO:0000313" key="2">
    <source>
        <dbReference type="EMBL" id="CAD71900.1"/>
    </source>
</evidence>
<name>Q7UXV1_RHOBA</name>
<evidence type="ECO:0000256" key="1">
    <source>
        <dbReference type="SAM" id="MobiDB-lite"/>
    </source>
</evidence>
<proteinExistence type="predicted"/>
<dbReference type="EnsemblBacteria" id="CAD71900">
    <property type="protein sequence ID" value="CAD71900"/>
    <property type="gene ID" value="RB1093"/>
</dbReference>
<sequence>MMGTHQDKSFQLIHGMACRMVHDQSDKREDADLAAFIVAETVEIAAKRPLGKNRTPQSIECTRRNRSVPPPDWSRWPTFSSPNGAI</sequence>
<keyword evidence="3" id="KW-1185">Reference proteome</keyword>
<organism evidence="2 3">
    <name type="scientific">Rhodopirellula baltica (strain DSM 10527 / NCIMB 13988 / SH1)</name>
    <dbReference type="NCBI Taxonomy" id="243090"/>
    <lineage>
        <taxon>Bacteria</taxon>
        <taxon>Pseudomonadati</taxon>
        <taxon>Planctomycetota</taxon>
        <taxon>Planctomycetia</taxon>
        <taxon>Pirellulales</taxon>
        <taxon>Pirellulaceae</taxon>
        <taxon>Rhodopirellula</taxon>
    </lineage>
</organism>
<protein>
    <submittedName>
        <fullName evidence="2">Uncharacterized protein</fullName>
    </submittedName>
</protein>
<evidence type="ECO:0000313" key="3">
    <source>
        <dbReference type="Proteomes" id="UP000001025"/>
    </source>
</evidence>
<accession>Q7UXV1</accession>
<dbReference type="InParanoid" id="Q7UXV1"/>
<dbReference type="HOGENOM" id="CLU_2495776_0_0_0"/>
<feature type="region of interest" description="Disordered" evidence="1">
    <location>
        <begin position="49"/>
        <end position="86"/>
    </location>
</feature>
<dbReference type="KEGG" id="rba:RB1093"/>
<gene>
    <name evidence="2" type="ordered locus">RB1093</name>
</gene>
<dbReference type="AlphaFoldDB" id="Q7UXV1"/>